<gene>
    <name evidence="2" type="ORF">FDP41_011663</name>
</gene>
<dbReference type="RefSeq" id="XP_044566971.1">
    <property type="nucleotide sequence ID" value="XM_044702096.1"/>
</dbReference>
<accession>A0A6A5C961</accession>
<comment type="caution">
    <text evidence="2">The sequence shown here is derived from an EMBL/GenBank/DDBJ whole genome shotgun (WGS) entry which is preliminary data.</text>
</comment>
<dbReference type="EMBL" id="VFQX01000010">
    <property type="protein sequence ID" value="KAF0982258.1"/>
    <property type="molecule type" value="Genomic_DNA"/>
</dbReference>
<dbReference type="VEuPathDB" id="AmoebaDB:FDP41_011663"/>
<protein>
    <submittedName>
        <fullName evidence="2">Uncharacterized protein</fullName>
    </submittedName>
</protein>
<dbReference type="VEuPathDB" id="AmoebaDB:NfTy_016880"/>
<dbReference type="AlphaFoldDB" id="A0A6A5C961"/>
<feature type="region of interest" description="Disordered" evidence="1">
    <location>
        <begin position="72"/>
        <end position="94"/>
    </location>
</feature>
<proteinExistence type="predicted"/>
<organism evidence="2 3">
    <name type="scientific">Naegleria fowleri</name>
    <name type="common">Brain eating amoeba</name>
    <dbReference type="NCBI Taxonomy" id="5763"/>
    <lineage>
        <taxon>Eukaryota</taxon>
        <taxon>Discoba</taxon>
        <taxon>Heterolobosea</taxon>
        <taxon>Tetramitia</taxon>
        <taxon>Eutetramitia</taxon>
        <taxon>Vahlkampfiidae</taxon>
        <taxon>Naegleria</taxon>
    </lineage>
</organism>
<keyword evidence="3" id="KW-1185">Reference proteome</keyword>
<evidence type="ECO:0000256" key="1">
    <source>
        <dbReference type="SAM" id="MobiDB-lite"/>
    </source>
</evidence>
<name>A0A6A5C961_NAEFO</name>
<reference evidence="2 3" key="1">
    <citation type="journal article" date="2019" name="Sci. Rep.">
        <title>Nanopore sequencing improves the draft genome of the human pathogenic amoeba Naegleria fowleri.</title>
        <authorList>
            <person name="Liechti N."/>
            <person name="Schurch N."/>
            <person name="Bruggmann R."/>
            <person name="Wittwer M."/>
        </authorList>
    </citation>
    <scope>NUCLEOTIDE SEQUENCE [LARGE SCALE GENOMIC DNA]</scope>
    <source>
        <strain evidence="2 3">ATCC 30894</strain>
    </source>
</reference>
<dbReference type="Proteomes" id="UP000444721">
    <property type="component" value="Unassembled WGS sequence"/>
</dbReference>
<dbReference type="GeneID" id="68118878"/>
<evidence type="ECO:0000313" key="3">
    <source>
        <dbReference type="Proteomes" id="UP000444721"/>
    </source>
</evidence>
<feature type="compositionally biased region" description="Polar residues" evidence="1">
    <location>
        <begin position="84"/>
        <end position="93"/>
    </location>
</feature>
<dbReference type="VEuPathDB" id="AmoebaDB:NF0092200"/>
<sequence>MFDLSTDYLNWNCAIFKLTHSVKDLADGSNEFFSVATEYIQPIAMIVHENCFELSQEMLNSECEKNREIREGIQQFREQQQQRKTNPSSTPNNKMYHPIIIIMLSNDMFNSKMTELD</sequence>
<evidence type="ECO:0000313" key="2">
    <source>
        <dbReference type="EMBL" id="KAF0982258.1"/>
    </source>
</evidence>
<feature type="compositionally biased region" description="Low complexity" evidence="1">
    <location>
        <begin position="72"/>
        <end position="83"/>
    </location>
</feature>